<dbReference type="SUPFAM" id="SSF48208">
    <property type="entry name" value="Six-hairpin glycosidases"/>
    <property type="match status" value="1"/>
</dbReference>
<feature type="domain" description="Glycoside hydrolase family 65 N-terminal" evidence="9">
    <location>
        <begin position="20"/>
        <end position="276"/>
    </location>
</feature>
<dbReference type="InterPro" id="IPR011013">
    <property type="entry name" value="Gal_mutarotase_sf_dom"/>
</dbReference>
<dbReference type="PANTHER" id="PTHR11051:SF8">
    <property type="entry name" value="PROTEIN-GLUCOSYLGALACTOSYLHYDROXYLYSINE GLUCOSIDASE"/>
    <property type="match status" value="1"/>
</dbReference>
<evidence type="ECO:0000259" key="7">
    <source>
        <dbReference type="Pfam" id="PF03632"/>
    </source>
</evidence>
<dbReference type="InterPro" id="IPR037018">
    <property type="entry name" value="GH65_N"/>
</dbReference>
<feature type="active site" description="Proton donor" evidence="4">
    <location>
        <position position="499"/>
    </location>
</feature>
<feature type="domain" description="Glycoside hydrolase family 65 central catalytic" evidence="7">
    <location>
        <begin position="335"/>
        <end position="698"/>
    </location>
</feature>
<dbReference type="RefSeq" id="WP_135480470.1">
    <property type="nucleotide sequence ID" value="NZ_SRMF01000001.1"/>
</dbReference>
<evidence type="ECO:0000256" key="5">
    <source>
        <dbReference type="PIRSR" id="PIRSR036289-51"/>
    </source>
</evidence>
<evidence type="ECO:0000256" key="4">
    <source>
        <dbReference type="PIRSR" id="PIRSR036289-50"/>
    </source>
</evidence>
<dbReference type="GO" id="GO:0005975">
    <property type="term" value="P:carbohydrate metabolic process"/>
    <property type="evidence" value="ECO:0007669"/>
    <property type="project" value="InterPro"/>
</dbReference>
<organism evidence="10 11">
    <name type="scientific">Natronospirillum operosum</name>
    <dbReference type="NCBI Taxonomy" id="2759953"/>
    <lineage>
        <taxon>Bacteria</taxon>
        <taxon>Pseudomonadati</taxon>
        <taxon>Pseudomonadota</taxon>
        <taxon>Gammaproteobacteria</taxon>
        <taxon>Oceanospirillales</taxon>
        <taxon>Natronospirillaceae</taxon>
        <taxon>Natronospirillum</taxon>
    </lineage>
</organism>
<dbReference type="InterPro" id="IPR005195">
    <property type="entry name" value="Glyco_hydro_65_M"/>
</dbReference>
<keyword evidence="11" id="KW-1185">Reference proteome</keyword>
<protein>
    <submittedName>
        <fullName evidence="10">Glycoside hydrolase family 65 protein</fullName>
    </submittedName>
</protein>
<dbReference type="PANTHER" id="PTHR11051">
    <property type="entry name" value="GLYCOSYL HYDROLASE-RELATED"/>
    <property type="match status" value="1"/>
</dbReference>
<dbReference type="GO" id="GO:0030246">
    <property type="term" value="F:carbohydrate binding"/>
    <property type="evidence" value="ECO:0007669"/>
    <property type="project" value="InterPro"/>
</dbReference>
<feature type="compositionally biased region" description="Polar residues" evidence="6">
    <location>
        <begin position="7"/>
        <end position="20"/>
    </location>
</feature>
<reference evidence="10 11" key="1">
    <citation type="submission" date="2019-04" db="EMBL/GenBank/DDBJ databases">
        <title>Natronospirillum operosus gen. nov., sp. nov., a haloalkaliphilic satellite isolated from decaying biomass of laboratory culture of cyanobacterium Geitlerinema sp. and proposal of Natronospirillaceae fam. nov. and Saccharospirillaceae fam. nov.</title>
        <authorList>
            <person name="Kevbrin V."/>
            <person name="Boltyanskaya Y."/>
            <person name="Koziaeva V."/>
            <person name="Grouzdev D.S."/>
            <person name="Park M."/>
            <person name="Cho J."/>
        </authorList>
    </citation>
    <scope>NUCLEOTIDE SEQUENCE [LARGE SCALE GENOMIC DNA]</scope>
    <source>
        <strain evidence="10 11">G-116</strain>
    </source>
</reference>
<evidence type="ECO:0000256" key="6">
    <source>
        <dbReference type="SAM" id="MobiDB-lite"/>
    </source>
</evidence>
<dbReference type="Gene3D" id="2.70.98.40">
    <property type="entry name" value="Glycoside hydrolase, family 65, N-terminal domain"/>
    <property type="match status" value="1"/>
</dbReference>
<proteinExistence type="inferred from homology"/>
<dbReference type="SUPFAM" id="SSF74650">
    <property type="entry name" value="Galactose mutarotase-like"/>
    <property type="match status" value="1"/>
</dbReference>
<dbReference type="AlphaFoldDB" id="A0A4Z0WHD2"/>
<name>A0A4Z0WHD2_9GAMM</name>
<evidence type="ECO:0000313" key="10">
    <source>
        <dbReference type="EMBL" id="TGG95091.1"/>
    </source>
</evidence>
<accession>A0A4Z0WHD2</accession>
<dbReference type="InterPro" id="IPR012341">
    <property type="entry name" value="6hp_glycosidase-like_sf"/>
</dbReference>
<comment type="similarity">
    <text evidence="1">Belongs to the glycosyl hydrolase 65 family.</text>
</comment>
<dbReference type="OrthoDB" id="9758855at2"/>
<comment type="caution">
    <text evidence="10">The sequence shown here is derived from an EMBL/GenBank/DDBJ whole genome shotgun (WGS) entry which is preliminary data.</text>
</comment>
<sequence>MKHANKRPQSTHPHPWQVSETTWQPDDYALNATLFAQANGLLGVRGTFEEGLSGDEAERGCYLNGVYCREPIRYGESAYGYARHNERIASAPDPFALRLSLDGQPVDLRTGDVSAYQRHLDLRTGEVRRQLVWQGSDGTRLQLESRRLVSLAERDMAVLEYRVTALDRPVALTLTPELDALPPMPEASDDPRAGSAVDPDDIEALHFSAQAQQLALASRIRSSEFRIFSVADHQLSGPDTVALSHDSRPGHVHLSAAFELAAGESLTLTRRVIYAFDRAGSEPAVARIEQLSERLTTLPGDYQGYLTAQQTVLERFWADSDVEIAGNPHLQQGMRFNLFHLCQSVGRDGFNNVAAKGLTGHGYDGHYFWDTEIYILPFFLYTQPELARELLRYRYSILDAARARAREMSIERGCLFPWRTIGGEECSAYYPAGTAQYHINADIAHAVKQYHQVTGDDDFMLDYGAEIVLESARMWLCLGHFNAAHEGQFCIDGVTGPDEYTAVVNNNYFTNAMAQAHLRHAAELVGWLQAQAPQCASELLGRLQIDSSEVEAWQRAADRMYLPRDAATGLHLQDDSFLEKKRWDFEATPADHYPLLLHYHPLVIYRHQVCKQADLVLAMLLLSDQFTQEEKRRNFDYYEAVTTHDSTLSACIHCILAAELGDADKAAAYFEQVARMDLDNNHGNTRHGIHTACMGGTWLCVVQGFAGMRVSTSGQLRFRPQPVAGMNGYRFRLRHQGVLLSVSVEAAQVVYQLPEGGKLTLQHGDDNLVLDGTTPAVRELIQTAA</sequence>
<evidence type="ECO:0000256" key="3">
    <source>
        <dbReference type="ARBA" id="ARBA00022679"/>
    </source>
</evidence>
<keyword evidence="3" id="KW-0808">Transferase</keyword>
<dbReference type="GO" id="GO:0016757">
    <property type="term" value="F:glycosyltransferase activity"/>
    <property type="evidence" value="ECO:0007669"/>
    <property type="project" value="UniProtKB-KW"/>
</dbReference>
<evidence type="ECO:0000313" key="11">
    <source>
        <dbReference type="Proteomes" id="UP000297475"/>
    </source>
</evidence>
<feature type="domain" description="Glycoside hydrolase family 65 C-terminal" evidence="8">
    <location>
        <begin position="708"/>
        <end position="769"/>
    </location>
</feature>
<evidence type="ECO:0000256" key="1">
    <source>
        <dbReference type="ARBA" id="ARBA00006768"/>
    </source>
</evidence>
<evidence type="ECO:0000259" key="9">
    <source>
        <dbReference type="Pfam" id="PF03636"/>
    </source>
</evidence>
<dbReference type="Proteomes" id="UP000297475">
    <property type="component" value="Unassembled WGS sequence"/>
</dbReference>
<dbReference type="Pfam" id="PF03633">
    <property type="entry name" value="Glyco_hydro_65C"/>
    <property type="match status" value="1"/>
</dbReference>
<gene>
    <name evidence="10" type="ORF">E4656_01280</name>
</gene>
<dbReference type="InterPro" id="IPR005196">
    <property type="entry name" value="Glyco_hydro_65_N"/>
</dbReference>
<dbReference type="InterPro" id="IPR017045">
    <property type="entry name" value="Malt_Pase/Glycosyl_Hdrlase"/>
</dbReference>
<feature type="binding site" evidence="5">
    <location>
        <begin position="369"/>
        <end position="370"/>
    </location>
    <ligand>
        <name>substrate</name>
    </ligand>
</feature>
<dbReference type="GO" id="GO:0004553">
    <property type="term" value="F:hydrolase activity, hydrolyzing O-glycosyl compounds"/>
    <property type="evidence" value="ECO:0007669"/>
    <property type="project" value="TreeGrafter"/>
</dbReference>
<dbReference type="Gene3D" id="2.60.420.10">
    <property type="entry name" value="Maltose phosphorylase, domain 3"/>
    <property type="match status" value="1"/>
</dbReference>
<feature type="region of interest" description="Disordered" evidence="6">
    <location>
        <begin position="1"/>
        <end position="20"/>
    </location>
</feature>
<evidence type="ECO:0000259" key="8">
    <source>
        <dbReference type="Pfam" id="PF03633"/>
    </source>
</evidence>
<keyword evidence="2" id="KW-0328">Glycosyltransferase</keyword>
<dbReference type="EMBL" id="SRMF01000001">
    <property type="protein sequence ID" value="TGG95091.1"/>
    <property type="molecule type" value="Genomic_DNA"/>
</dbReference>
<dbReference type="Pfam" id="PF03636">
    <property type="entry name" value="Glyco_hydro_65N"/>
    <property type="match status" value="1"/>
</dbReference>
<dbReference type="InterPro" id="IPR008928">
    <property type="entry name" value="6-hairpin_glycosidase_sf"/>
</dbReference>
<feature type="binding site" evidence="5">
    <location>
        <begin position="611"/>
        <end position="612"/>
    </location>
    <ligand>
        <name>substrate</name>
    </ligand>
</feature>
<dbReference type="Pfam" id="PF03632">
    <property type="entry name" value="Glyco_hydro_65m"/>
    <property type="match status" value="1"/>
</dbReference>
<dbReference type="InterPro" id="IPR005194">
    <property type="entry name" value="Glyco_hydro_65_C"/>
</dbReference>
<dbReference type="Gene3D" id="1.50.10.10">
    <property type="match status" value="1"/>
</dbReference>
<keyword evidence="10" id="KW-0378">Hydrolase</keyword>
<evidence type="ECO:0000256" key="2">
    <source>
        <dbReference type="ARBA" id="ARBA00022676"/>
    </source>
</evidence>
<dbReference type="PIRSF" id="PIRSF036289">
    <property type="entry name" value="Glycosyl_hydrolase_malt_phosph"/>
    <property type="match status" value="1"/>
</dbReference>